<dbReference type="RefSeq" id="WP_105063974.1">
    <property type="nucleotide sequence ID" value="NZ_BSOU01000022.1"/>
</dbReference>
<feature type="transmembrane region" description="Helical" evidence="1">
    <location>
        <begin position="12"/>
        <end position="36"/>
    </location>
</feature>
<evidence type="ECO:0000313" key="5">
    <source>
        <dbReference type="Proteomes" id="UP001156660"/>
    </source>
</evidence>
<gene>
    <name evidence="3" type="ORF">BTO23_15495</name>
    <name evidence="2" type="ORF">GCM10007855_40080</name>
</gene>
<keyword evidence="1" id="KW-0472">Membrane</keyword>
<dbReference type="Proteomes" id="UP001156660">
    <property type="component" value="Unassembled WGS sequence"/>
</dbReference>
<reference evidence="5" key="3">
    <citation type="journal article" date="2019" name="Int. J. Syst. Evol. Microbiol.">
        <title>The Global Catalogue of Microorganisms (GCM) 10K type strain sequencing project: providing services to taxonomists for standard genome sequencing and annotation.</title>
        <authorList>
            <consortium name="The Broad Institute Genomics Platform"/>
            <consortium name="The Broad Institute Genome Sequencing Center for Infectious Disease"/>
            <person name="Wu L."/>
            <person name="Ma J."/>
        </authorList>
    </citation>
    <scope>NUCLEOTIDE SEQUENCE [LARGE SCALE GENOMIC DNA]</scope>
    <source>
        <strain evidence="5">NBRC 105001</strain>
    </source>
</reference>
<protein>
    <submittedName>
        <fullName evidence="3">Uncharacterized protein</fullName>
    </submittedName>
</protein>
<keyword evidence="5" id="KW-1185">Reference proteome</keyword>
<feature type="transmembrane region" description="Helical" evidence="1">
    <location>
        <begin position="48"/>
        <end position="79"/>
    </location>
</feature>
<reference evidence="3 4" key="2">
    <citation type="submission" date="2016-12" db="EMBL/GenBank/DDBJ databases">
        <title>Diversity of luminous bacteria.</title>
        <authorList>
            <person name="Yoshizawa S."/>
            <person name="Kogure K."/>
        </authorList>
    </citation>
    <scope>NUCLEOTIDE SEQUENCE [LARGE SCALE GENOMIC DNA]</scope>
    <source>
        <strain evidence="3 4">NBRC 105001</strain>
    </source>
</reference>
<evidence type="ECO:0000313" key="3">
    <source>
        <dbReference type="EMBL" id="PQJ87509.1"/>
    </source>
</evidence>
<organism evidence="3 4">
    <name type="scientific">Aliivibrio sifiae</name>
    <dbReference type="NCBI Taxonomy" id="566293"/>
    <lineage>
        <taxon>Bacteria</taxon>
        <taxon>Pseudomonadati</taxon>
        <taxon>Pseudomonadota</taxon>
        <taxon>Gammaproteobacteria</taxon>
        <taxon>Vibrionales</taxon>
        <taxon>Vibrionaceae</taxon>
        <taxon>Aliivibrio</taxon>
    </lineage>
</organism>
<reference evidence="2" key="1">
    <citation type="journal article" date="2014" name="Int. J. Syst. Evol. Microbiol.">
        <title>Complete genome of a new Firmicutes species belonging to the dominant human colonic microbiota ('Ruminococcus bicirculans') reveals two chromosomes and a selective capacity to utilize plant glucans.</title>
        <authorList>
            <consortium name="NISC Comparative Sequencing Program"/>
            <person name="Wegmann U."/>
            <person name="Louis P."/>
            <person name="Goesmann A."/>
            <person name="Henrissat B."/>
            <person name="Duncan S.H."/>
            <person name="Flint H.J."/>
        </authorList>
    </citation>
    <scope>NUCLEOTIDE SEQUENCE</scope>
    <source>
        <strain evidence="2">NBRC 105001</strain>
    </source>
</reference>
<keyword evidence="1" id="KW-1133">Transmembrane helix</keyword>
<reference evidence="2" key="4">
    <citation type="submission" date="2023-01" db="EMBL/GenBank/DDBJ databases">
        <title>Draft genome sequence of Aliivibrio sifiae strain NBRC 105001.</title>
        <authorList>
            <person name="Sun Q."/>
            <person name="Mori K."/>
        </authorList>
    </citation>
    <scope>NUCLEOTIDE SEQUENCE</scope>
    <source>
        <strain evidence="2">NBRC 105001</strain>
    </source>
</reference>
<sequence>MELKKLSAGTIYKHLTIGALIGSLPVGLLFGISSMFDMSSIKLNETPVMGVMALVVAPLFLFFVSIFFITLIVLGLWIYSRINKTKVYYYRDENS</sequence>
<keyword evidence="1" id="KW-0812">Transmembrane</keyword>
<evidence type="ECO:0000256" key="1">
    <source>
        <dbReference type="SAM" id="Phobius"/>
    </source>
</evidence>
<dbReference type="AlphaFoldDB" id="A0A2S7X838"/>
<accession>A0A2S7X838</accession>
<name>A0A2S7X838_9GAMM</name>
<dbReference type="Proteomes" id="UP000239273">
    <property type="component" value="Unassembled WGS sequence"/>
</dbReference>
<evidence type="ECO:0000313" key="2">
    <source>
        <dbReference type="EMBL" id="GLR77133.1"/>
    </source>
</evidence>
<evidence type="ECO:0000313" key="4">
    <source>
        <dbReference type="Proteomes" id="UP000239273"/>
    </source>
</evidence>
<dbReference type="EMBL" id="MSCP01000002">
    <property type="protein sequence ID" value="PQJ87509.1"/>
    <property type="molecule type" value="Genomic_DNA"/>
</dbReference>
<dbReference type="EMBL" id="BSOU01000022">
    <property type="protein sequence ID" value="GLR77133.1"/>
    <property type="molecule type" value="Genomic_DNA"/>
</dbReference>
<proteinExistence type="predicted"/>
<comment type="caution">
    <text evidence="3">The sequence shown here is derived from an EMBL/GenBank/DDBJ whole genome shotgun (WGS) entry which is preliminary data.</text>
</comment>